<accession>D0LYV6</accession>
<dbReference type="AlphaFoldDB" id="D0LYV6"/>
<evidence type="ECO:0000313" key="2">
    <source>
        <dbReference type="Proteomes" id="UP000001880"/>
    </source>
</evidence>
<reference evidence="1 2" key="1">
    <citation type="journal article" date="2010" name="Stand. Genomic Sci.">
        <title>Complete genome sequence of Haliangium ochraceum type strain (SMP-2).</title>
        <authorList>
            <consortium name="US DOE Joint Genome Institute (JGI-PGF)"/>
            <person name="Ivanova N."/>
            <person name="Daum C."/>
            <person name="Lang E."/>
            <person name="Abt B."/>
            <person name="Kopitz M."/>
            <person name="Saunders E."/>
            <person name="Lapidus A."/>
            <person name="Lucas S."/>
            <person name="Glavina Del Rio T."/>
            <person name="Nolan M."/>
            <person name="Tice H."/>
            <person name="Copeland A."/>
            <person name="Cheng J.F."/>
            <person name="Chen F."/>
            <person name="Bruce D."/>
            <person name="Goodwin L."/>
            <person name="Pitluck S."/>
            <person name="Mavromatis K."/>
            <person name="Pati A."/>
            <person name="Mikhailova N."/>
            <person name="Chen A."/>
            <person name="Palaniappan K."/>
            <person name="Land M."/>
            <person name="Hauser L."/>
            <person name="Chang Y.J."/>
            <person name="Jeffries C.D."/>
            <person name="Detter J.C."/>
            <person name="Brettin T."/>
            <person name="Rohde M."/>
            <person name="Goker M."/>
            <person name="Bristow J."/>
            <person name="Markowitz V."/>
            <person name="Eisen J.A."/>
            <person name="Hugenholtz P."/>
            <person name="Kyrpides N.C."/>
            <person name="Klenk H.P."/>
        </authorList>
    </citation>
    <scope>NUCLEOTIDE SEQUENCE [LARGE SCALE GENOMIC DNA]</scope>
    <source>
        <strain evidence="2">DSM 14365 / CIP 107738 / JCM 11303 / AJ 13395 / SMP-2</strain>
    </source>
</reference>
<dbReference type="EMBL" id="CP001804">
    <property type="protein sequence ID" value="ACY14426.1"/>
    <property type="molecule type" value="Genomic_DNA"/>
</dbReference>
<name>D0LYV6_HALO1</name>
<sequence length="98" mass="10939">MLPWSSAAALCEQAERGQSWAGATPPLGPNWVQSSDDYALSVRGFLRDLSYRKAPYAWLHDANWRMTGPFQGCAPDGVNQGPHPAVRIYYSPEVIDWM</sequence>
<protein>
    <submittedName>
        <fullName evidence="1">Uncharacterized protein</fullName>
    </submittedName>
</protein>
<dbReference type="Proteomes" id="UP000001880">
    <property type="component" value="Chromosome"/>
</dbReference>
<proteinExistence type="predicted"/>
<gene>
    <name evidence="1" type="ordered locus">Hoch_1879</name>
</gene>
<evidence type="ECO:0000313" key="1">
    <source>
        <dbReference type="EMBL" id="ACY14426.1"/>
    </source>
</evidence>
<dbReference type="KEGG" id="hoh:Hoch_1879"/>
<keyword evidence="2" id="KW-1185">Reference proteome</keyword>
<organism evidence="1 2">
    <name type="scientific">Haliangium ochraceum (strain DSM 14365 / JCM 11303 / SMP-2)</name>
    <dbReference type="NCBI Taxonomy" id="502025"/>
    <lineage>
        <taxon>Bacteria</taxon>
        <taxon>Pseudomonadati</taxon>
        <taxon>Myxococcota</taxon>
        <taxon>Polyangia</taxon>
        <taxon>Haliangiales</taxon>
        <taxon>Kofleriaceae</taxon>
        <taxon>Haliangium</taxon>
    </lineage>
</organism>
<dbReference type="HOGENOM" id="CLU_2329840_0_0_7"/>